<accession>A0A098E098</accession>
<dbReference type="EnsemblFungi" id="CEF87530">
    <property type="protein sequence ID" value="CEF87530"/>
    <property type="gene ID" value="FGRRES_20223"/>
</dbReference>
<reference evidence="1" key="2">
    <citation type="journal article" date="2010" name="Nature">
        <title>Comparative genomics reveals mobile pathogenicity chromosomes in Fusarium.</title>
        <authorList>
            <person name="Ma L.J."/>
            <person name="van der Does H.C."/>
            <person name="Borkovich K.A."/>
            <person name="Coleman J.J."/>
            <person name="Daboussi M.J."/>
            <person name="Di Pietro A."/>
            <person name="Dufresne M."/>
            <person name="Freitag M."/>
            <person name="Grabherr M."/>
            <person name="Henrissat B."/>
            <person name="Houterman P.M."/>
            <person name="Kang S."/>
            <person name="Shim W.B."/>
            <person name="Woloshuk C."/>
            <person name="Xie X."/>
            <person name="Xu J.R."/>
            <person name="Antoniw J."/>
            <person name="Baker S.E."/>
            <person name="Bluhm B.H."/>
            <person name="Breakspear A."/>
            <person name="Brown D.W."/>
            <person name="Butchko R.A."/>
            <person name="Chapman S."/>
            <person name="Coulson R."/>
            <person name="Coutinho P.M."/>
            <person name="Danchin E.G."/>
            <person name="Diener A."/>
            <person name="Gale L.R."/>
            <person name="Gardiner D.M."/>
            <person name="Goff S."/>
            <person name="Hammond-Kosack K.E."/>
            <person name="Hilburn K."/>
            <person name="Hua-Van A."/>
            <person name="Jonkers W."/>
            <person name="Kazan K."/>
            <person name="Kodira C.D."/>
            <person name="Koehrsen M."/>
            <person name="Kumar L."/>
            <person name="Lee Y.H."/>
            <person name="Li L."/>
            <person name="Manners J.M."/>
            <person name="Miranda-Saavedra D."/>
            <person name="Mukherjee M."/>
            <person name="Park G."/>
            <person name="Park J."/>
            <person name="Park S.Y."/>
            <person name="Proctor R.H."/>
            <person name="Regev A."/>
            <person name="Ruiz-Roldan M.C."/>
            <person name="Sain D."/>
            <person name="Sakthikumar S."/>
            <person name="Sykes S."/>
            <person name="Schwartz D.C."/>
            <person name="Turgeon B.G."/>
            <person name="Wapinski I."/>
            <person name="Yoder O."/>
            <person name="Young S."/>
            <person name="Zeng Q."/>
            <person name="Zhou S."/>
            <person name="Galagan J."/>
            <person name="Cuomo C.A."/>
            <person name="Kistler H.C."/>
            <person name="Rep M."/>
        </authorList>
    </citation>
    <scope>GENOME REANNOTATION</scope>
    <source>
        <strain evidence="1">PH-1 / ATCC MYA-4620 / FGSC 9075 / NRRL 31084</strain>
    </source>
</reference>
<protein>
    <submittedName>
        <fullName evidence="1">Uncharacterized protein</fullName>
    </submittedName>
</protein>
<name>A0A098E098_GIBZE</name>
<accession>A0A0E0SM67</accession>
<reference evidence="1" key="3">
    <citation type="submission" date="2017-01" db="UniProtKB">
        <authorList>
            <consortium name="EnsemblFungi"/>
        </authorList>
    </citation>
    <scope>IDENTIFICATION</scope>
    <source>
        <strain evidence="1">PH-1 / ATCC MYA-4620 / FGSC 9075 / NRRL 31084</strain>
    </source>
</reference>
<organism evidence="1">
    <name type="scientific">Gibberella zeae (strain ATCC MYA-4620 / CBS 123657 / FGSC 9075 / NRRL 31084 / PH-1)</name>
    <name type="common">Wheat head blight fungus</name>
    <name type="synonym">Fusarium graminearum</name>
    <dbReference type="NCBI Taxonomy" id="229533"/>
    <lineage>
        <taxon>Eukaryota</taxon>
        <taxon>Fungi</taxon>
        <taxon>Dikarya</taxon>
        <taxon>Ascomycota</taxon>
        <taxon>Pezizomycotina</taxon>
        <taxon>Sordariomycetes</taxon>
        <taxon>Hypocreomycetidae</taxon>
        <taxon>Hypocreales</taxon>
        <taxon>Nectriaceae</taxon>
        <taxon>Fusarium</taxon>
    </lineage>
</organism>
<dbReference type="AlphaFoldDB" id="A0A098E098"/>
<dbReference type="EMBL" id="HG970334">
    <property type="status" value="NOT_ANNOTATED_CDS"/>
    <property type="molecule type" value="Genomic_DNA"/>
</dbReference>
<sequence length="60" mass="6898">MEDKDKDENVEIDLIIESAEEGKGKKALKYISYYAKLIMLPVMLEDWFCGEMLVKSAIIV</sequence>
<evidence type="ECO:0000313" key="1">
    <source>
        <dbReference type="EnsemblFungi" id="CEF87530"/>
    </source>
</evidence>
<proteinExistence type="predicted"/>
<reference evidence="1" key="1">
    <citation type="journal article" date="2007" name="Science">
        <title>The Fusarium graminearum genome reveals a link between localized polymorphism and pathogen specialization.</title>
        <authorList>
            <person name="Cuomo C.A."/>
            <person name="Gueldener U."/>
            <person name="Xu J.-R."/>
            <person name="Trail F."/>
            <person name="Turgeon B.G."/>
            <person name="Di Pietro A."/>
            <person name="Walton J.D."/>
            <person name="Ma L.-J."/>
            <person name="Baker S.E."/>
            <person name="Rep M."/>
            <person name="Adam G."/>
            <person name="Antoniw J."/>
            <person name="Baldwin T."/>
            <person name="Calvo S.E."/>
            <person name="Chang Y.-L."/>
            <person name="DeCaprio D."/>
            <person name="Gale L.R."/>
            <person name="Gnerre S."/>
            <person name="Goswami R.S."/>
            <person name="Hammond-Kosack K."/>
            <person name="Harris L.J."/>
            <person name="Hilburn K."/>
            <person name="Kennell J.C."/>
            <person name="Kroken S."/>
            <person name="Magnuson J.K."/>
            <person name="Mannhaupt G."/>
            <person name="Mauceli E.W."/>
            <person name="Mewes H.-W."/>
            <person name="Mitterbauer R."/>
            <person name="Muehlbauer G."/>
            <person name="Muensterkoetter M."/>
            <person name="Nelson D."/>
            <person name="O'Donnell K."/>
            <person name="Ouellet T."/>
            <person name="Qi W."/>
            <person name="Quesneville H."/>
            <person name="Roncero M.I.G."/>
            <person name="Seong K.-Y."/>
            <person name="Tetko I.V."/>
            <person name="Urban M."/>
            <person name="Waalwijk C."/>
            <person name="Ward T.J."/>
            <person name="Yao J."/>
            <person name="Birren B.W."/>
            <person name="Kistler H.C."/>
        </authorList>
    </citation>
    <scope>NUCLEOTIDE SEQUENCE [LARGE SCALE GENOMIC DNA]</scope>
    <source>
        <strain evidence="1">PH-1 / ATCC MYA-4620 / FGSC 9075 / NRRL 31084</strain>
    </source>
</reference>